<dbReference type="Proteomes" id="UP000194218">
    <property type="component" value="Chromosome"/>
</dbReference>
<dbReference type="OrthoDB" id="5793358at2"/>
<dbReference type="EMBL" id="CP021121">
    <property type="protein sequence ID" value="ARQ68945.1"/>
    <property type="molecule type" value="Genomic_DNA"/>
</dbReference>
<sequence>MLTEVLSDHPGRQLRRTEGAIERHHRDVAAHAAAVAGLRARHAAARRWWQLVKRLKQYFEVRALEAGAPVVDPALLHRRAQQEAGVRAEDTVTHALGELPDTWLLFRGYTNRKGEIDHLVVGPGGVWAIEVKGRNVRVHVQGDHWSFEKYDRYGNLVEQGALTDRGGRGWGRQVGEPAFALQTFLATRGVHTVVRTAVAVINDRASLGVLDDCPIDVVSIGTHGLLDSIRAQGRVLDAGTCREIAALIRRDHAFHQQRRGPRAR</sequence>
<accession>A0A1W7CW22</accession>
<evidence type="ECO:0000313" key="2">
    <source>
        <dbReference type="EMBL" id="ARQ68945.1"/>
    </source>
</evidence>
<organism evidence="2 3">
    <name type="scientific">Streptomyces marincola</name>
    <dbReference type="NCBI Taxonomy" id="2878388"/>
    <lineage>
        <taxon>Bacteria</taxon>
        <taxon>Bacillati</taxon>
        <taxon>Actinomycetota</taxon>
        <taxon>Actinomycetes</taxon>
        <taxon>Kitasatosporales</taxon>
        <taxon>Streptomycetaceae</taxon>
        <taxon>Streptomyces</taxon>
    </lineage>
</organism>
<dbReference type="KEGG" id="smao:CAG99_08780"/>
<evidence type="ECO:0000313" key="3">
    <source>
        <dbReference type="Proteomes" id="UP000194218"/>
    </source>
</evidence>
<keyword evidence="3" id="KW-1185">Reference proteome</keyword>
<protein>
    <recommendedName>
        <fullName evidence="1">NERD domain-containing protein</fullName>
    </recommendedName>
</protein>
<evidence type="ECO:0000259" key="1">
    <source>
        <dbReference type="Pfam" id="PF08378"/>
    </source>
</evidence>
<feature type="domain" description="NERD" evidence="1">
    <location>
        <begin position="85"/>
        <end position="159"/>
    </location>
</feature>
<dbReference type="InterPro" id="IPR011528">
    <property type="entry name" value="NERD"/>
</dbReference>
<name>A0A1W7CW22_9ACTN</name>
<reference evidence="2 3" key="1">
    <citation type="submission" date="2017-05" db="EMBL/GenBank/DDBJ databases">
        <title>Complete genome sequence of Streptomyces sp. SCSIO 03032 revealed the diverse biosynthetic pathways for its bioactive secondary metabolites.</title>
        <authorList>
            <person name="Ma L."/>
            <person name="Zhu Y."/>
            <person name="Zhang W."/>
            <person name="Zhang G."/>
            <person name="Tian X."/>
            <person name="Zhang S."/>
            <person name="Zhang C."/>
        </authorList>
    </citation>
    <scope>NUCLEOTIDE SEQUENCE [LARGE SCALE GENOMIC DNA]</scope>
    <source>
        <strain evidence="2 3">SCSIO 03032</strain>
    </source>
</reference>
<dbReference type="RefSeq" id="WP_086158444.1">
    <property type="nucleotide sequence ID" value="NZ_CP021121.1"/>
</dbReference>
<dbReference type="AlphaFoldDB" id="A0A1W7CW22"/>
<proteinExistence type="predicted"/>
<dbReference type="Pfam" id="PF08378">
    <property type="entry name" value="NERD"/>
    <property type="match status" value="1"/>
</dbReference>
<gene>
    <name evidence="2" type="ORF">CAG99_08780</name>
</gene>